<evidence type="ECO:0000256" key="1">
    <source>
        <dbReference type="SAM" id="Coils"/>
    </source>
</evidence>
<name>A0A2S4PZK1_9PEZI</name>
<dbReference type="PANTHER" id="PTHR34117">
    <property type="entry name" value="STYLE CELL-CYCLE INHIBITOR 1"/>
    <property type="match status" value="1"/>
</dbReference>
<feature type="region of interest" description="Disordered" evidence="2">
    <location>
        <begin position="1"/>
        <end position="39"/>
    </location>
</feature>
<evidence type="ECO:0000313" key="4">
    <source>
        <dbReference type="Proteomes" id="UP000237438"/>
    </source>
</evidence>
<sequence>MINQHERTKRLRTSYPQSSTHLISGRNSCFKPHHEENLSRKRKRYQAQLPQTLPYDSHPLVKDDFKEYKHTFALYLDIQKNKIFEDLDKKELKGRWKSFMHKWNRGELSEGWYDPSTKRKARENAITRISQTLEDAPGVATTRRNGKNPAYESESESVDGNQSDQSFGPVLPGQEIRSKTRRLGPTIPSTQDIQVMNEIDTEARIARYNEIKLARKADRNEQKAALDELIPQSMAGTRERQLEKKKELNEKMKSFREKSPGTADIPDSDLMGDKNDFEFYKKAKQEMERKKNERELRKEAFLRIRVAEREERLREYRIKEEATIGMFKALVKD</sequence>
<dbReference type="PANTHER" id="PTHR34117:SF1">
    <property type="entry name" value="STYLE CELL-CYCLE INHIBITOR 1"/>
    <property type="match status" value="1"/>
</dbReference>
<feature type="coiled-coil region" evidence="1">
    <location>
        <begin position="238"/>
        <end position="300"/>
    </location>
</feature>
<protein>
    <submittedName>
        <fullName evidence="3">Uncharacterized protein</fullName>
    </submittedName>
</protein>
<evidence type="ECO:0000313" key="3">
    <source>
        <dbReference type="EMBL" id="POS87452.1"/>
    </source>
</evidence>
<evidence type="ECO:0000256" key="2">
    <source>
        <dbReference type="SAM" id="MobiDB-lite"/>
    </source>
</evidence>
<dbReference type="AlphaFoldDB" id="A0A2S4PZK1"/>
<gene>
    <name evidence="3" type="ORF">EPUL_002164</name>
</gene>
<dbReference type="Proteomes" id="UP000237438">
    <property type="component" value="Unassembled WGS sequence"/>
</dbReference>
<dbReference type="EMBL" id="PEDP01000125">
    <property type="protein sequence ID" value="POS87452.1"/>
    <property type="molecule type" value="Genomic_DNA"/>
</dbReference>
<feature type="non-terminal residue" evidence="3">
    <location>
        <position position="333"/>
    </location>
</feature>
<dbReference type="InterPro" id="IPR044688">
    <property type="entry name" value="SCI-1-like"/>
</dbReference>
<accession>A0A2S4PZK1</accession>
<organism evidence="3 4">
    <name type="scientific">Erysiphe pulchra</name>
    <dbReference type="NCBI Taxonomy" id="225359"/>
    <lineage>
        <taxon>Eukaryota</taxon>
        <taxon>Fungi</taxon>
        <taxon>Dikarya</taxon>
        <taxon>Ascomycota</taxon>
        <taxon>Pezizomycotina</taxon>
        <taxon>Leotiomycetes</taxon>
        <taxon>Erysiphales</taxon>
        <taxon>Erysiphaceae</taxon>
        <taxon>Erysiphe</taxon>
    </lineage>
</organism>
<keyword evidence="4" id="KW-1185">Reference proteome</keyword>
<feature type="region of interest" description="Disordered" evidence="2">
    <location>
        <begin position="133"/>
        <end position="172"/>
    </location>
</feature>
<comment type="caution">
    <text evidence="3">The sequence shown here is derived from an EMBL/GenBank/DDBJ whole genome shotgun (WGS) entry which is preliminary data.</text>
</comment>
<reference evidence="3 4" key="1">
    <citation type="submission" date="2017-10" db="EMBL/GenBank/DDBJ databases">
        <title>Development of genomic resources for the powdery mildew, Erysiphe pulchra.</title>
        <authorList>
            <person name="Wadl P.A."/>
            <person name="Mack B.M."/>
            <person name="Moore G."/>
            <person name="Beltz S.B."/>
        </authorList>
    </citation>
    <scope>NUCLEOTIDE SEQUENCE [LARGE SCALE GENOMIC DNA]</scope>
    <source>
        <strain evidence="3">Cflorida</strain>
    </source>
</reference>
<feature type="compositionally biased region" description="Polar residues" evidence="2">
    <location>
        <begin position="14"/>
        <end position="27"/>
    </location>
</feature>
<dbReference type="OrthoDB" id="2139939at2759"/>
<keyword evidence="1" id="KW-0175">Coiled coil</keyword>
<proteinExistence type="predicted"/>